<dbReference type="Proteomes" id="UP000605676">
    <property type="component" value="Unassembled WGS sequence"/>
</dbReference>
<keyword evidence="1" id="KW-0808">Transferase</keyword>
<gene>
    <name evidence="5" type="ORF">JIV24_19710</name>
</gene>
<dbReference type="CDD" id="cd16917">
    <property type="entry name" value="HATPase_UhpB-NarQ-NarX-like"/>
    <property type="match status" value="1"/>
</dbReference>
<dbReference type="Pfam" id="PF13426">
    <property type="entry name" value="PAS_9"/>
    <property type="match status" value="1"/>
</dbReference>
<dbReference type="InterPro" id="IPR003594">
    <property type="entry name" value="HATPase_dom"/>
</dbReference>
<dbReference type="InterPro" id="IPR036890">
    <property type="entry name" value="HATPase_C_sf"/>
</dbReference>
<dbReference type="NCBIfam" id="TIGR00229">
    <property type="entry name" value="sensory_box"/>
    <property type="match status" value="1"/>
</dbReference>
<dbReference type="Gene3D" id="1.20.5.1930">
    <property type="match status" value="1"/>
</dbReference>
<dbReference type="InterPro" id="IPR000014">
    <property type="entry name" value="PAS"/>
</dbReference>
<dbReference type="Pfam" id="PF07730">
    <property type="entry name" value="HisKA_3"/>
    <property type="match status" value="1"/>
</dbReference>
<evidence type="ECO:0000313" key="6">
    <source>
        <dbReference type="Proteomes" id="UP000605676"/>
    </source>
</evidence>
<accession>A0ABS1HPR3</accession>
<comment type="caution">
    <text evidence="5">The sequence shown here is derived from an EMBL/GenBank/DDBJ whole genome shotgun (WGS) entry which is preliminary data.</text>
</comment>
<feature type="domain" description="Histidine kinase" evidence="4">
    <location>
        <begin position="545"/>
        <end position="738"/>
    </location>
</feature>
<dbReference type="Gene3D" id="3.30.565.10">
    <property type="entry name" value="Histidine kinase-like ATPase, C-terminal domain"/>
    <property type="match status" value="1"/>
</dbReference>
<sequence length="744" mass="85795">MTENSIYNSALNSLNILQDARTIYLNIYDHSSGNTYLAHSTDYRSTNEPFKFNKQEEGVCNITTAKTTDKAFIWYLENIIDEIRTICLILKFDYPKPACTQLFEQVRLTNNLLSVSLKHAGLQNDYQKLNHRFGEYKKQHFQQNEKPDKTKILLHEATNEIKNLNQLHASSFYNDKAVKLLIDPEQGDIIDANNSAVNYYGYSKEQLLQMNINDINSLKRSQIQTEMERARKSQRNFFRFIHRKNNGQLCHVKVFSTPVKISGRTLLLSTIIDVLHLYHLQDKLSKSSIEHFNLFNNVPVGILVITVHKKPDNNRLLIRDIKANKAFKELMGYNAKSCKKELIEELKTFDKKIFWLRKIVNITSNDKLDSFKYFINQTGRLVLVDNIVQFNNNNNKIIISYSDITNTALKDRQLQIASNQFKYLANTNKQGIVLLRNGLLADCNTAFEKMTETKIINTKNRVFAYEFIDKNYHVKFNEYLNTNNTEAIELRFKDYTNPVSIKSMYYEGHFSSDRVFIINDLKKLNEYQKEIRLAQIEGEEIEKERIARELHDGLGPMLTAGSIYTSVIKNKLSDDDDKALLTQLDCLISDVGKTVRDLSHNLSPAVLKDYGLEVAIDSYIKSIRTTEFEIHFHCEIRSGLSDYKELALYRCITEMFNNTIKHANATRIELLVSQPKSEIIICYADNGIGFNLDESRNGKMGIGISNMQNRIETIGGQIRIMSVPGNGTTVIIRLKAKKNGSKQY</sequence>
<reference evidence="5 6" key="1">
    <citation type="submission" date="2021-01" db="EMBL/GenBank/DDBJ databases">
        <title>Carboxyliciviraga sp.nov., isolated from coastal sediments.</title>
        <authorList>
            <person name="Lu D."/>
            <person name="Zhang T."/>
        </authorList>
    </citation>
    <scope>NUCLEOTIDE SEQUENCE [LARGE SCALE GENOMIC DNA]</scope>
    <source>
        <strain evidence="5 6">N1Y132</strain>
    </source>
</reference>
<evidence type="ECO:0000256" key="3">
    <source>
        <dbReference type="ARBA" id="ARBA00023012"/>
    </source>
</evidence>
<dbReference type="CDD" id="cd00130">
    <property type="entry name" value="PAS"/>
    <property type="match status" value="1"/>
</dbReference>
<proteinExistence type="predicted"/>
<dbReference type="InterPro" id="IPR005467">
    <property type="entry name" value="His_kinase_dom"/>
</dbReference>
<dbReference type="RefSeq" id="WP_200466800.1">
    <property type="nucleotide sequence ID" value="NZ_JAENRR010000077.1"/>
</dbReference>
<evidence type="ECO:0000256" key="1">
    <source>
        <dbReference type="ARBA" id="ARBA00022679"/>
    </source>
</evidence>
<dbReference type="Pfam" id="PF02518">
    <property type="entry name" value="HATPase_c"/>
    <property type="match status" value="1"/>
</dbReference>
<dbReference type="Pfam" id="PF13188">
    <property type="entry name" value="PAS_8"/>
    <property type="match status" value="1"/>
</dbReference>
<keyword evidence="2" id="KW-0418">Kinase</keyword>
<evidence type="ECO:0000256" key="2">
    <source>
        <dbReference type="ARBA" id="ARBA00022777"/>
    </source>
</evidence>
<dbReference type="InterPro" id="IPR050482">
    <property type="entry name" value="Sensor_HK_TwoCompSys"/>
</dbReference>
<dbReference type="SMART" id="SM00387">
    <property type="entry name" value="HATPase_c"/>
    <property type="match status" value="1"/>
</dbReference>
<protein>
    <submittedName>
        <fullName evidence="5">PAS domain S-box protein</fullName>
    </submittedName>
</protein>
<dbReference type="PROSITE" id="PS50109">
    <property type="entry name" value="HIS_KIN"/>
    <property type="match status" value="1"/>
</dbReference>
<dbReference type="InterPro" id="IPR035965">
    <property type="entry name" value="PAS-like_dom_sf"/>
</dbReference>
<keyword evidence="3" id="KW-0902">Two-component regulatory system</keyword>
<dbReference type="PANTHER" id="PTHR24421">
    <property type="entry name" value="NITRATE/NITRITE SENSOR PROTEIN NARX-RELATED"/>
    <property type="match status" value="1"/>
</dbReference>
<dbReference type="InterPro" id="IPR011712">
    <property type="entry name" value="Sig_transdc_His_kin_sub3_dim/P"/>
</dbReference>
<dbReference type="EMBL" id="JAENRR010000077">
    <property type="protein sequence ID" value="MBK3519581.1"/>
    <property type="molecule type" value="Genomic_DNA"/>
</dbReference>
<dbReference type="Gene3D" id="3.30.450.20">
    <property type="entry name" value="PAS domain"/>
    <property type="match status" value="1"/>
</dbReference>
<dbReference type="SUPFAM" id="SSF55785">
    <property type="entry name" value="PYP-like sensor domain (PAS domain)"/>
    <property type="match status" value="1"/>
</dbReference>
<dbReference type="SUPFAM" id="SSF55874">
    <property type="entry name" value="ATPase domain of HSP90 chaperone/DNA topoisomerase II/histidine kinase"/>
    <property type="match status" value="1"/>
</dbReference>
<evidence type="ECO:0000313" key="5">
    <source>
        <dbReference type="EMBL" id="MBK3519581.1"/>
    </source>
</evidence>
<evidence type="ECO:0000259" key="4">
    <source>
        <dbReference type="PROSITE" id="PS50109"/>
    </source>
</evidence>
<name>A0ABS1HPR3_9BACT</name>
<organism evidence="5 6">
    <name type="scientific">Carboxylicivirga marina</name>
    <dbReference type="NCBI Taxonomy" id="2800988"/>
    <lineage>
        <taxon>Bacteria</taxon>
        <taxon>Pseudomonadati</taxon>
        <taxon>Bacteroidota</taxon>
        <taxon>Bacteroidia</taxon>
        <taxon>Marinilabiliales</taxon>
        <taxon>Marinilabiliaceae</taxon>
        <taxon>Carboxylicivirga</taxon>
    </lineage>
</organism>
<keyword evidence="6" id="KW-1185">Reference proteome</keyword>